<dbReference type="Pfam" id="PF00931">
    <property type="entry name" value="NB-ARC"/>
    <property type="match status" value="1"/>
</dbReference>
<dbReference type="InterPro" id="IPR042197">
    <property type="entry name" value="Apaf_helical"/>
</dbReference>
<accession>A0A438BM82</accession>
<dbReference type="SUPFAM" id="SSF52200">
    <property type="entry name" value="Toll/Interleukin receptor TIR domain"/>
    <property type="match status" value="1"/>
</dbReference>
<dbReference type="GO" id="GO:0006952">
    <property type="term" value="P:defense response"/>
    <property type="evidence" value="ECO:0007669"/>
    <property type="project" value="InterPro"/>
</dbReference>
<dbReference type="InterPro" id="IPR044974">
    <property type="entry name" value="Disease_R_plants"/>
</dbReference>
<reference evidence="5 6" key="1">
    <citation type="journal article" date="2018" name="PLoS Genet.">
        <title>Population sequencing reveals clonal diversity and ancestral inbreeding in the grapevine cultivar Chardonnay.</title>
        <authorList>
            <person name="Roach M.J."/>
            <person name="Johnson D.L."/>
            <person name="Bohlmann J."/>
            <person name="van Vuuren H.J."/>
            <person name="Jones S.J."/>
            <person name="Pretorius I.S."/>
            <person name="Schmidt S.A."/>
            <person name="Borneman A.R."/>
        </authorList>
    </citation>
    <scope>NUCLEOTIDE SEQUENCE [LARGE SCALE GENOMIC DNA]</scope>
    <source>
        <strain evidence="6">cv. Chardonnay</strain>
        <tissue evidence="5">Leaf</tissue>
    </source>
</reference>
<feature type="domain" description="TIR" evidence="4">
    <location>
        <begin position="1"/>
        <end position="82"/>
    </location>
</feature>
<dbReference type="FunFam" id="3.80.10.10:FF:000386">
    <property type="entry name" value="Disease resistance protein RPS4"/>
    <property type="match status" value="1"/>
</dbReference>
<sequence>MQSMEKGQLVLPVFYHVDPSDVRKQRGSFGEAFAGYGEVAEERVQRWKAALTKAGSLAGWHVEHGYESQIIKGIVRHISKKLISHPELLTIDDHLVGINSRLEEMSSLLCMESNDVRIIGIYGIAGIGKTTLAKGIYNQIAHQFEDASFLPHVAEAVERHGLLELQRQLLADILRENFVHISNIHEGISLIKKTLFSRKVLIILDDVSALTQLELLAGSHQWFGSGSRIIITTRDKHLLDGYGVDGLYEVQKLKVEEALQLFSLNVFKADFPDEGFWELSGHALNYCDGLPAALKVLGLFLRGKTELAWENALLKQQTVGDRRIQQMLRVSFDGLDSTEKDLFLDIACFFRGKDSDSVGRILDSCNFSANGMKVLKDRSLISILDNKIEMHDLMQKMGWEIIEEEFPGRPGKWSRLWNPEDVHAVLTQNTGTKAIQGISFDMSASIEIQFTTRAFKNMTKLRLLRVYWDGLSSYGSNTVHLPQEFKFPSYELRYLHWDGWSLESLPSNFDGKKLVQITLKHSSLKHLWKGNKCLENLKVMDLSHSPCLVECPDVSGAPSLETLNLDGCTSLHKVHPSIARLKNLKTLNLGNCKMLHCFPRITGLESLKVLNLSGCSRLEKFPDIEANMESLLELNLEATAIIELPSWVGYLRGLVLLNMKSCKNLKILPGRICALKSLKTLILSGCSKLERFPEITEVMEHLEKLLLDGTSIRELPRSILHLKGLVLLNLRKCKDLRSLPNSICDLKSLETLIVSSCSKLNRLHYKK</sequence>
<dbReference type="PANTHER" id="PTHR11017:SF570">
    <property type="entry name" value="DISEASE RESISTANCE PROTEIN (TIR-NBS CLASS)-RELATED"/>
    <property type="match status" value="1"/>
</dbReference>
<dbReference type="InterPro" id="IPR032675">
    <property type="entry name" value="LRR_dom_sf"/>
</dbReference>
<dbReference type="InterPro" id="IPR027417">
    <property type="entry name" value="P-loop_NTPase"/>
</dbReference>
<dbReference type="Gene3D" id="3.40.50.300">
    <property type="entry name" value="P-loop containing nucleotide triphosphate hydrolases"/>
    <property type="match status" value="1"/>
</dbReference>
<dbReference type="Gene3D" id="3.80.10.10">
    <property type="entry name" value="Ribonuclease Inhibitor"/>
    <property type="match status" value="2"/>
</dbReference>
<dbReference type="GO" id="GO:0007165">
    <property type="term" value="P:signal transduction"/>
    <property type="evidence" value="ECO:0007669"/>
    <property type="project" value="InterPro"/>
</dbReference>
<dbReference type="InterPro" id="IPR003593">
    <property type="entry name" value="AAA+_ATPase"/>
</dbReference>
<keyword evidence="2" id="KW-0677">Repeat</keyword>
<dbReference type="Pfam" id="PF01582">
    <property type="entry name" value="TIR"/>
    <property type="match status" value="1"/>
</dbReference>
<evidence type="ECO:0000313" key="6">
    <source>
        <dbReference type="Proteomes" id="UP000288805"/>
    </source>
</evidence>
<evidence type="ECO:0000259" key="4">
    <source>
        <dbReference type="PROSITE" id="PS50104"/>
    </source>
</evidence>
<dbReference type="Gene3D" id="3.40.50.10140">
    <property type="entry name" value="Toll/interleukin-1 receptor homology (TIR) domain"/>
    <property type="match status" value="1"/>
</dbReference>
<dbReference type="SMART" id="SM00382">
    <property type="entry name" value="AAA"/>
    <property type="match status" value="1"/>
</dbReference>
<evidence type="ECO:0000313" key="5">
    <source>
        <dbReference type="EMBL" id="RVW12063.1"/>
    </source>
</evidence>
<dbReference type="InterPro" id="IPR000157">
    <property type="entry name" value="TIR_dom"/>
</dbReference>
<gene>
    <name evidence="5" type="primary">DSC1_91</name>
    <name evidence="5" type="ORF">CK203_087344</name>
</gene>
<dbReference type="SUPFAM" id="SSF52540">
    <property type="entry name" value="P-loop containing nucleoside triphosphate hydrolases"/>
    <property type="match status" value="1"/>
</dbReference>
<dbReference type="AlphaFoldDB" id="A0A438BM82"/>
<dbReference type="Pfam" id="PF23286">
    <property type="entry name" value="LRR_13"/>
    <property type="match status" value="1"/>
</dbReference>
<dbReference type="EMBL" id="QGNW01002722">
    <property type="protein sequence ID" value="RVW12063.1"/>
    <property type="molecule type" value="Genomic_DNA"/>
</dbReference>
<dbReference type="PROSITE" id="PS50104">
    <property type="entry name" value="TIR"/>
    <property type="match status" value="1"/>
</dbReference>
<dbReference type="InterPro" id="IPR058546">
    <property type="entry name" value="RPS4B/Roq1-like_LRR"/>
</dbReference>
<evidence type="ECO:0000256" key="1">
    <source>
        <dbReference type="ARBA" id="ARBA00022614"/>
    </source>
</evidence>
<evidence type="ECO:0000256" key="2">
    <source>
        <dbReference type="ARBA" id="ARBA00022737"/>
    </source>
</evidence>
<dbReference type="Pfam" id="PF23282">
    <property type="entry name" value="WHD_ROQ1"/>
    <property type="match status" value="1"/>
</dbReference>
<evidence type="ECO:0000256" key="3">
    <source>
        <dbReference type="ARBA" id="ARBA00022821"/>
    </source>
</evidence>
<dbReference type="Proteomes" id="UP000288805">
    <property type="component" value="Unassembled WGS sequence"/>
</dbReference>
<dbReference type="InterPro" id="IPR035897">
    <property type="entry name" value="Toll_tir_struct_dom_sf"/>
</dbReference>
<name>A0A438BM82_VITVI</name>
<comment type="caution">
    <text evidence="5">The sequence shown here is derived from an EMBL/GenBank/DDBJ whole genome shotgun (WGS) entry which is preliminary data.</text>
</comment>
<proteinExistence type="predicted"/>
<dbReference type="InterPro" id="IPR058192">
    <property type="entry name" value="WHD_ROQ1-like"/>
</dbReference>
<dbReference type="InterPro" id="IPR002182">
    <property type="entry name" value="NB-ARC"/>
</dbReference>
<dbReference type="PRINTS" id="PR00364">
    <property type="entry name" value="DISEASERSIST"/>
</dbReference>
<keyword evidence="3" id="KW-0611">Plant defense</keyword>
<dbReference type="Gene3D" id="1.10.8.430">
    <property type="entry name" value="Helical domain of apoptotic protease-activating factors"/>
    <property type="match status" value="1"/>
</dbReference>
<protein>
    <submittedName>
        <fullName evidence="5">Disease resistance-like protein DSC1</fullName>
    </submittedName>
</protein>
<organism evidence="5 6">
    <name type="scientific">Vitis vinifera</name>
    <name type="common">Grape</name>
    <dbReference type="NCBI Taxonomy" id="29760"/>
    <lineage>
        <taxon>Eukaryota</taxon>
        <taxon>Viridiplantae</taxon>
        <taxon>Streptophyta</taxon>
        <taxon>Embryophyta</taxon>
        <taxon>Tracheophyta</taxon>
        <taxon>Spermatophyta</taxon>
        <taxon>Magnoliopsida</taxon>
        <taxon>eudicotyledons</taxon>
        <taxon>Gunneridae</taxon>
        <taxon>Pentapetalae</taxon>
        <taxon>rosids</taxon>
        <taxon>Vitales</taxon>
        <taxon>Vitaceae</taxon>
        <taxon>Viteae</taxon>
        <taxon>Vitis</taxon>
    </lineage>
</organism>
<dbReference type="SUPFAM" id="SSF52058">
    <property type="entry name" value="L domain-like"/>
    <property type="match status" value="1"/>
</dbReference>
<dbReference type="GO" id="GO:0043531">
    <property type="term" value="F:ADP binding"/>
    <property type="evidence" value="ECO:0007669"/>
    <property type="project" value="InterPro"/>
</dbReference>
<dbReference type="PANTHER" id="PTHR11017">
    <property type="entry name" value="LEUCINE-RICH REPEAT-CONTAINING PROTEIN"/>
    <property type="match status" value="1"/>
</dbReference>
<keyword evidence="1" id="KW-0433">Leucine-rich repeat</keyword>